<feature type="domain" description="Maestro/Maestro-like HEAT-repeats" evidence="6">
    <location>
        <begin position="1406"/>
        <end position="1668"/>
    </location>
</feature>
<dbReference type="Pfam" id="PF21047">
    <property type="entry name" value="HEAT_Maestro"/>
    <property type="match status" value="1"/>
</dbReference>
<protein>
    <recommendedName>
        <fullName evidence="9">Maestro heat-like repeat-containing protein family member 1</fullName>
    </recommendedName>
</protein>
<evidence type="ECO:0000259" key="5">
    <source>
        <dbReference type="Pfam" id="PF23221"/>
    </source>
</evidence>
<dbReference type="InterPro" id="IPR056282">
    <property type="entry name" value="MROH2B-like_N_HEAT"/>
</dbReference>
<evidence type="ECO:0000313" key="7">
    <source>
        <dbReference type="EMBL" id="KAH1174020.1"/>
    </source>
</evidence>
<dbReference type="InterPro" id="IPR045206">
    <property type="entry name" value="Maestro_heat-like_prot"/>
</dbReference>
<reference evidence="7" key="1">
    <citation type="submission" date="2021-09" db="EMBL/GenBank/DDBJ databases">
        <title>The genome of Mauremys mutica provides insights into the evolution of semi-aquatic lifestyle.</title>
        <authorList>
            <person name="Gong S."/>
            <person name="Gao Y."/>
        </authorList>
    </citation>
    <scope>NUCLEOTIDE SEQUENCE</scope>
    <source>
        <strain evidence="7">MM-2020</strain>
        <tissue evidence="7">Muscle</tissue>
    </source>
</reference>
<dbReference type="InterPro" id="IPR016024">
    <property type="entry name" value="ARM-type_fold"/>
</dbReference>
<dbReference type="Pfam" id="PF23221">
    <property type="entry name" value="HEAT_MROH2B_1st"/>
    <property type="match status" value="1"/>
</dbReference>
<accession>A0A9D3X7N6</accession>
<organism evidence="7 8">
    <name type="scientific">Mauremys mutica</name>
    <name type="common">yellowpond turtle</name>
    <dbReference type="NCBI Taxonomy" id="74926"/>
    <lineage>
        <taxon>Eukaryota</taxon>
        <taxon>Metazoa</taxon>
        <taxon>Chordata</taxon>
        <taxon>Craniata</taxon>
        <taxon>Vertebrata</taxon>
        <taxon>Euteleostomi</taxon>
        <taxon>Archelosauria</taxon>
        <taxon>Testudinata</taxon>
        <taxon>Testudines</taxon>
        <taxon>Cryptodira</taxon>
        <taxon>Durocryptodira</taxon>
        <taxon>Testudinoidea</taxon>
        <taxon>Geoemydidae</taxon>
        <taxon>Geoemydinae</taxon>
        <taxon>Mauremys</taxon>
    </lineage>
</organism>
<dbReference type="GO" id="GO:0005737">
    <property type="term" value="C:cytoplasm"/>
    <property type="evidence" value="ECO:0007669"/>
    <property type="project" value="TreeGrafter"/>
</dbReference>
<evidence type="ECO:0000256" key="2">
    <source>
        <dbReference type="SAM" id="MobiDB-lite"/>
    </source>
</evidence>
<dbReference type="Pfam" id="PF23227">
    <property type="entry name" value="HEAT_MROH2B_C"/>
    <property type="match status" value="1"/>
</dbReference>
<dbReference type="InterPro" id="IPR055408">
    <property type="entry name" value="HEAT_MROH2B-like"/>
</dbReference>
<proteinExistence type="predicted"/>
<feature type="domain" description="MROH2B-like HEAT-repeats" evidence="4">
    <location>
        <begin position="311"/>
        <end position="962"/>
    </location>
</feature>
<keyword evidence="1" id="KW-0677">Repeat</keyword>
<dbReference type="PANTHER" id="PTHR23120">
    <property type="entry name" value="MAESTRO-RELATED HEAT DOMAIN-CONTAINING"/>
    <property type="match status" value="1"/>
</dbReference>
<dbReference type="SUPFAM" id="SSF48371">
    <property type="entry name" value="ARM repeat"/>
    <property type="match status" value="3"/>
</dbReference>
<dbReference type="Proteomes" id="UP000827986">
    <property type="component" value="Unassembled WGS sequence"/>
</dbReference>
<dbReference type="InterPro" id="IPR048465">
    <property type="entry name" value="Maestro-like_HEAT"/>
</dbReference>
<evidence type="ECO:0000259" key="3">
    <source>
        <dbReference type="Pfam" id="PF21047"/>
    </source>
</evidence>
<feature type="region of interest" description="Disordered" evidence="2">
    <location>
        <begin position="1714"/>
        <end position="1740"/>
    </location>
</feature>
<keyword evidence="8" id="KW-1185">Reference proteome</keyword>
<dbReference type="PANTHER" id="PTHR23120:SF45">
    <property type="entry name" value="MAESTRO HEAT LIKE REPEAT FAMILY MEMBER 1"/>
    <property type="match status" value="1"/>
</dbReference>
<comment type="caution">
    <text evidence="7">The sequence shown here is derived from an EMBL/GenBank/DDBJ whole genome shotgun (WGS) entry which is preliminary data.</text>
</comment>
<dbReference type="InterPro" id="IPR055406">
    <property type="entry name" value="HEAT_Maestro"/>
</dbReference>
<sequence length="1753" mass="199993">MKGARNMGEEEKRNGTQHFHTMIPERRSKTDSKLFCKKPYLPYPPDLRFLMNYVVKNQEAWFSSEPFQFQENFASKIFQKALGKGEGVTELTESDNEEAEIKSILECLENNDLLSVEHQLHILRNLETKINVVNHLNSDLAQRLVDITSINLIKNSELREEFEEAAIAILVSVGKHCPGDVVATLQERFQPKVLPHRSILCAMEKLCQLSVMAPYIGAMWDCVLPALPLVQSEEYMLIFSDVLRELSRCASRYLAQSPQGAEELDITRETAAAKAYVTFLVLFNKWFPTAKGKVMEATLDVIGQLFFIMSIQTLKNHLQCLITELLHQYGTRIQHFYVTECLCHLLDAVLCHGKWSKRLYHSLDNILSTLFTQVCAKTEISDTLSNWNQTSALRAFQVLGPIYQEDIMAFLRKPMEGAEEVECTAALTVLREVTQEPPHMDKVKDTMVQSVALLIQENNYQVKSPLLQLIRNFACCGYLILPGGSVLVDFLIRQCELPVCTVNPEGDWDEEAVQVYSINTLNLVPWKMLLQFVCPLEYVNTLIPICKTLTSLFIKSGKGGLSPYLAEFHRRPTELPTPQALLLRLLVISLYPYKDGGCGVVALQLLHALHPLNSLHPVIHSDLGQLWMEMIPELIQYLEAHNEGTLEEEKWKDKLLQRLSPYPDQLLERSVEAIMDDAWSCELANEILVKSKSYSQRCQDKFFPYKFYGAVLRASRNRDVVREYLSIILRTSQQEEAEREGIASAISLVATRHLKDILVVLQEFINILNPDESSPSEDAQQSKWSMASSTLHLCYDQVAKETKDNILPWVDHILSQMLYHYCRYTASATNLGLKLSFLKSMAAFTRTVGDITQKAKEAHEFSQKAVIVAFMVKLIEEESVNLLSNPVRQQAMIVVTNLRKLKPPLKSEKKAVLLRACYKSVFSLPPIEIMLAEACDNTQCQHPESLYKETIDALRGMLEGLVFECPVEAQKILEYLEPWLISRKDHERERAMWCSARILRCVAKLPNFDTSIEFSRLGRLVRLLALRCHDPVDNICFLAARAVYNLYCIQLVKKQLEKGHGVEKVDTLQNLGTYSPSVFYNNTSQIAKAFAEYFTPLQLTNLVLTALDGLTDPREKISRAAGELLSAILEERGADLEKVDDTLTGIYKRLSLIHEPLTRQEMLRSVCFLAGNNTKKVVPILLDHHLPWDSNTTELWRFLGTRRETTLNVLQLLITILEEKPVQKVNSSISDDETSLQPVAVTCALCEMLSVPGCRDAVQELYPSLLLAVLSHVQRVIEQNPLENMVVYRKECGQGHRPKAFDPSSCALEAVKTLLSGAGYFEVLDYVEEHRGWDLLSSPSDYYCGIMEITSAMVKHLKPLHLHRIFNKLIPLLNSENEHDKIMSRAFYAQLLWHRSVAQSLELDVLAPLKKWIQEPNPIMRLLGLRGISNLALHPGKATHLRNHLPVLREFLKEKEERIAEQAVKALRNIIYYMEGEEVKVAFCHIVRPLWQLITDEREKVRISAIIAFGKMLKCVNKYKPGPVIHNEIYYALVPLMLVMQGNNHEILKACGDTLAECAQVMGWNQPRNLFRQMTLSDHLQVLQEMCTFLVRKCRRMVGDFLLKSIAYLKNPQPLLREAAARFIEFTLKNLNLIQVDRDDVMLLLNALDDLKYDPVASVCITALDTITNIETACLPEAEPLSGLRRFFCSLPVQRKMKIFKDREIPLKFKSSSKQLRGKTVPEDTSTADQEEGEKSMKQKLWKLTRNLKRKRL</sequence>
<name>A0A9D3X7N6_9SAUR</name>
<dbReference type="Pfam" id="PF23210">
    <property type="entry name" value="HEAT_Maestro_2"/>
    <property type="match status" value="1"/>
</dbReference>
<feature type="domain" description="Maestro-like HEAT-repeats" evidence="3">
    <location>
        <begin position="986"/>
        <end position="1210"/>
    </location>
</feature>
<evidence type="ECO:0000256" key="1">
    <source>
        <dbReference type="ARBA" id="ARBA00022737"/>
    </source>
</evidence>
<dbReference type="EMBL" id="JAHDVG010000482">
    <property type="protein sequence ID" value="KAH1174020.1"/>
    <property type="molecule type" value="Genomic_DNA"/>
</dbReference>
<evidence type="ECO:0000259" key="6">
    <source>
        <dbReference type="Pfam" id="PF23227"/>
    </source>
</evidence>
<evidence type="ECO:0008006" key="9">
    <source>
        <dbReference type="Google" id="ProtNLM"/>
    </source>
</evidence>
<dbReference type="Gene3D" id="1.25.10.10">
    <property type="entry name" value="Leucine-rich Repeat Variant"/>
    <property type="match status" value="1"/>
</dbReference>
<gene>
    <name evidence="7" type="ORF">KIL84_017859</name>
</gene>
<evidence type="ECO:0000313" key="8">
    <source>
        <dbReference type="Proteomes" id="UP000827986"/>
    </source>
</evidence>
<evidence type="ECO:0000259" key="4">
    <source>
        <dbReference type="Pfam" id="PF23210"/>
    </source>
</evidence>
<feature type="domain" description="MROH2B-like N-terminal HEAT-repeats" evidence="5">
    <location>
        <begin position="96"/>
        <end position="305"/>
    </location>
</feature>
<dbReference type="InterPro" id="IPR011989">
    <property type="entry name" value="ARM-like"/>
</dbReference>